<comment type="catalytic activity">
    <reaction evidence="9">
        <text>2-oxoglutarate + O2 + 2 H(+) = ethene + 3 CO2 + H2O</text>
        <dbReference type="Rhea" id="RHEA:31523"/>
        <dbReference type="ChEBI" id="CHEBI:15377"/>
        <dbReference type="ChEBI" id="CHEBI:15378"/>
        <dbReference type="ChEBI" id="CHEBI:15379"/>
        <dbReference type="ChEBI" id="CHEBI:16526"/>
        <dbReference type="ChEBI" id="CHEBI:16810"/>
        <dbReference type="ChEBI" id="CHEBI:18153"/>
        <dbReference type="EC" id="1.13.12.19"/>
    </reaction>
</comment>
<evidence type="ECO:0000256" key="4">
    <source>
        <dbReference type="ARBA" id="ARBA00012531"/>
    </source>
</evidence>
<sequence>MGFIMMLTDVPTIDLTPYRLGTEEGKRAVAEAVGKACTDIGFLVISGHGVPQDLIERTYAVSRRFFALPASEKALLNRPQSDQVRGYSAVGDEGLSYSLGEVAPPDLKESLSIGPLNVPADDPYYHNAEAGPHFAPNLWPESLPELKTVWSEYFAEMERLSCDLMRIFALALDLPENWFDPTGDRHISMFRALHYPNQPDAPLDGQMRAGAHSDYGALTILRQENVPGSLQVCNREGNWVDVPAIPGTFVVNIGDLMMQWTNDKWISTLHRVVNPPRDLADQASRVSLVYFYQPNYDAVVSCLDSCQSPDQPARYPPITSGDHLTAKFVQQTTLGGTKDGAETILGETAA</sequence>
<dbReference type="HOGENOM" id="CLU_010119_6_3_5"/>
<dbReference type="PRINTS" id="PR00682">
    <property type="entry name" value="IPNSYNTHASE"/>
</dbReference>
<dbReference type="EC" id="1.14.20.7" evidence="3"/>
<evidence type="ECO:0000256" key="9">
    <source>
        <dbReference type="ARBA" id="ARBA00047725"/>
    </source>
</evidence>
<evidence type="ECO:0000256" key="6">
    <source>
        <dbReference type="ARBA" id="ARBA00022666"/>
    </source>
</evidence>
<evidence type="ECO:0000256" key="1">
    <source>
        <dbReference type="ARBA" id="ARBA00001954"/>
    </source>
</evidence>
<feature type="domain" description="Fe2OG dioxygenase" evidence="12">
    <location>
        <begin position="185"/>
        <end position="294"/>
    </location>
</feature>
<dbReference type="PANTHER" id="PTHR47990">
    <property type="entry name" value="2-OXOGLUTARATE (2OG) AND FE(II)-DEPENDENT OXYGENASE SUPERFAMILY PROTEIN-RELATED"/>
    <property type="match status" value="1"/>
</dbReference>
<dbReference type="GO" id="GO:0009693">
    <property type="term" value="P:ethylene biosynthetic process"/>
    <property type="evidence" value="ECO:0007669"/>
    <property type="project" value="UniProtKB-KW"/>
</dbReference>
<dbReference type="InterPro" id="IPR027443">
    <property type="entry name" value="IPNS-like_sf"/>
</dbReference>
<name>F1Z3S1_9SPHN</name>
<dbReference type="InterPro" id="IPR050231">
    <property type="entry name" value="Iron_ascorbate_oxido_reductase"/>
</dbReference>
<evidence type="ECO:0000256" key="8">
    <source>
        <dbReference type="ARBA" id="ARBA00031282"/>
    </source>
</evidence>
<dbReference type="Pfam" id="PF03171">
    <property type="entry name" value="2OG-FeII_Oxy"/>
    <property type="match status" value="1"/>
</dbReference>
<proteinExistence type="inferred from homology"/>
<dbReference type="eggNOG" id="COG3491">
    <property type="taxonomic scope" value="Bacteria"/>
</dbReference>
<gene>
    <name evidence="13" type="ORF">Y88_1836</name>
</gene>
<evidence type="ECO:0000256" key="2">
    <source>
        <dbReference type="ARBA" id="ARBA00004767"/>
    </source>
</evidence>
<dbReference type="InterPro" id="IPR026992">
    <property type="entry name" value="DIOX_N"/>
</dbReference>
<comment type="similarity">
    <text evidence="11">Belongs to the iron/ascorbate-dependent oxidoreductase family.</text>
</comment>
<dbReference type="InterPro" id="IPR005123">
    <property type="entry name" value="Oxoglu/Fe-dep_dioxygenase_dom"/>
</dbReference>
<keyword evidence="11" id="KW-0479">Metal-binding</keyword>
<keyword evidence="14" id="KW-1185">Reference proteome</keyword>
<reference evidence="13 14" key="1">
    <citation type="journal article" date="2012" name="J. Bacteriol.">
        <title>Draft Genome Sequence of Novosphingobium nitrogenifigens Y88T.</title>
        <authorList>
            <person name="Strabala T.J."/>
            <person name="Macdonald L."/>
            <person name="Liu V."/>
            <person name="Smit A.M."/>
        </authorList>
    </citation>
    <scope>NUCLEOTIDE SEQUENCE [LARGE SCALE GENOMIC DNA]</scope>
    <source>
        <strain evidence="13 14">DSM 19370</strain>
    </source>
</reference>
<evidence type="ECO:0000259" key="12">
    <source>
        <dbReference type="PROSITE" id="PS51471"/>
    </source>
</evidence>
<dbReference type="STRING" id="983920.Y88_1836"/>
<dbReference type="Pfam" id="PF14226">
    <property type="entry name" value="DIOX_N"/>
    <property type="match status" value="1"/>
</dbReference>
<dbReference type="GO" id="GO:0046872">
    <property type="term" value="F:metal ion binding"/>
    <property type="evidence" value="ECO:0007669"/>
    <property type="project" value="UniProtKB-KW"/>
</dbReference>
<comment type="pathway">
    <text evidence="2">Alkene biosynthesis; ethylene biosynthesis via 2-oxoglutarate.</text>
</comment>
<dbReference type="PROSITE" id="PS51471">
    <property type="entry name" value="FE2OG_OXY"/>
    <property type="match status" value="1"/>
</dbReference>
<dbReference type="SUPFAM" id="SSF51197">
    <property type="entry name" value="Clavaminate synthase-like"/>
    <property type="match status" value="1"/>
</dbReference>
<protein>
    <recommendedName>
        <fullName evidence="5">2-oxoglutarate-dependent ethylene/succinate-forming enzyme</fullName>
        <ecNumber evidence="4">1.13.12.19</ecNumber>
        <ecNumber evidence="3">1.14.20.7</ecNumber>
    </recommendedName>
    <alternativeName>
        <fullName evidence="7">2-oxoglutarate dioxygenase (ethylene-forming)</fullName>
    </alternativeName>
    <alternativeName>
        <fullName evidence="8">2-oxoglutarate/L-arginine monooxygenase/decarboxylase (succinate-forming)</fullName>
    </alternativeName>
</protein>
<evidence type="ECO:0000256" key="11">
    <source>
        <dbReference type="RuleBase" id="RU003682"/>
    </source>
</evidence>
<keyword evidence="11" id="KW-0560">Oxidoreductase</keyword>
<dbReference type="InParanoid" id="F1Z3S1"/>
<dbReference type="Gene3D" id="2.60.120.330">
    <property type="entry name" value="B-lactam Antibiotic, Isopenicillin N Synthase, Chain"/>
    <property type="match status" value="1"/>
</dbReference>
<evidence type="ECO:0000313" key="13">
    <source>
        <dbReference type="EMBL" id="EGD60755.1"/>
    </source>
</evidence>
<dbReference type="AlphaFoldDB" id="F1Z3S1"/>
<accession>F1Z3S1</accession>
<keyword evidence="6" id="KW-0266">Ethylene biosynthesis</keyword>
<comment type="caution">
    <text evidence="13">The sequence shown here is derived from an EMBL/GenBank/DDBJ whole genome shotgun (WGS) entry which is preliminary data.</text>
</comment>
<evidence type="ECO:0000256" key="7">
    <source>
        <dbReference type="ARBA" id="ARBA00031011"/>
    </source>
</evidence>
<dbReference type="InterPro" id="IPR044861">
    <property type="entry name" value="IPNS-like_FE2OG_OXY"/>
</dbReference>
<organism evidence="13 14">
    <name type="scientific">Novosphingobium nitrogenifigens DSM 19370</name>
    <dbReference type="NCBI Taxonomy" id="983920"/>
    <lineage>
        <taxon>Bacteria</taxon>
        <taxon>Pseudomonadati</taxon>
        <taxon>Pseudomonadota</taxon>
        <taxon>Alphaproteobacteria</taxon>
        <taxon>Sphingomonadales</taxon>
        <taxon>Sphingomonadaceae</taxon>
        <taxon>Novosphingobium</taxon>
    </lineage>
</organism>
<dbReference type="Proteomes" id="UP000004728">
    <property type="component" value="Unassembled WGS sequence"/>
</dbReference>
<evidence type="ECO:0000313" key="14">
    <source>
        <dbReference type="Proteomes" id="UP000004728"/>
    </source>
</evidence>
<comment type="catalytic activity">
    <reaction evidence="10">
        <text>L-arginine + 2-oxoglutarate + O2 = guanidine + L-glutamate 5-semialdehyde + succinate + CO2</text>
        <dbReference type="Rhea" id="RHEA:31535"/>
        <dbReference type="ChEBI" id="CHEBI:15379"/>
        <dbReference type="ChEBI" id="CHEBI:16526"/>
        <dbReference type="ChEBI" id="CHEBI:16810"/>
        <dbReference type="ChEBI" id="CHEBI:30031"/>
        <dbReference type="ChEBI" id="CHEBI:30087"/>
        <dbReference type="ChEBI" id="CHEBI:32682"/>
        <dbReference type="ChEBI" id="CHEBI:58066"/>
        <dbReference type="EC" id="1.14.20.7"/>
    </reaction>
</comment>
<dbReference type="EC" id="1.13.12.19" evidence="4"/>
<dbReference type="GO" id="GO:0102276">
    <property type="term" value="F:2-oxoglutarate oxygenase/decarboxylase (ethylene-forming) activity"/>
    <property type="evidence" value="ECO:0007669"/>
    <property type="project" value="UniProtKB-EC"/>
</dbReference>
<evidence type="ECO:0000256" key="10">
    <source>
        <dbReference type="ARBA" id="ARBA00049359"/>
    </source>
</evidence>
<evidence type="ECO:0000256" key="5">
    <source>
        <dbReference type="ARBA" id="ARBA00019045"/>
    </source>
</evidence>
<dbReference type="EMBL" id="AEWJ01000013">
    <property type="protein sequence ID" value="EGD60755.1"/>
    <property type="molecule type" value="Genomic_DNA"/>
</dbReference>
<comment type="cofactor">
    <cofactor evidence="1">
        <name>Fe(2+)</name>
        <dbReference type="ChEBI" id="CHEBI:29033"/>
    </cofactor>
</comment>
<keyword evidence="11" id="KW-0408">Iron</keyword>
<evidence type="ECO:0000256" key="3">
    <source>
        <dbReference type="ARBA" id="ARBA00012293"/>
    </source>
</evidence>